<keyword evidence="11" id="KW-1185">Reference proteome</keyword>
<keyword evidence="3" id="KW-0813">Transport</keyword>
<keyword evidence="6 8" id="KW-1133">Transmembrane helix</keyword>
<sequence length="407" mass="44128">MTRKRKIHDLFLNGITYLASLLSVLVLIGIFSFVVIRGKDTLSWDMLRSNYWSENYLLGFPDTKSGMFVEPENLDTADVFNENYGIAIRDHQNHEGKKTVIVSYVDEKSPFNETINLTAGPQFEKHHVIHKGDAIERLTMSDSNGERMISGHVAGDDAQQLNIKLNEAQSLQSIYYKTQSGGIWGSILATLLLIGTSLLFALPLGIGAALYLTEIAPDTALTRMLESSIEMLAGVPSIIFGLLGIAVLFPITAFFNVSGLSILLGGMTMAVILLPVIIRSVKESLLVVPDGLRSASLSLGGTQTQTIFKVVLPSALPGILSAVLLSVSRIIGESAALIYTMGTFVNDAPGITQGGTSLAVHIWSVMSQEQPNFELASAISIVILGLVLILNLSVKYISKQLQKRMGY</sequence>
<organism evidence="10 11">
    <name type="scientific">Erysipelothrix piscisicarius</name>
    <dbReference type="NCBI Taxonomy" id="2485784"/>
    <lineage>
        <taxon>Bacteria</taxon>
        <taxon>Bacillati</taxon>
        <taxon>Bacillota</taxon>
        <taxon>Erysipelotrichia</taxon>
        <taxon>Erysipelotrichales</taxon>
        <taxon>Erysipelotrichaceae</taxon>
        <taxon>Erysipelothrix</taxon>
    </lineage>
</organism>
<accession>A0A3S8RMS8</accession>
<feature type="transmembrane region" description="Helical" evidence="8">
    <location>
        <begin position="375"/>
        <end position="394"/>
    </location>
</feature>
<keyword evidence="5 8" id="KW-0812">Transmembrane</keyword>
<dbReference type="NCBIfam" id="TIGR00974">
    <property type="entry name" value="3a0107s02c"/>
    <property type="match status" value="1"/>
</dbReference>
<dbReference type="InterPro" id="IPR005672">
    <property type="entry name" value="Phosphate_PstA"/>
</dbReference>
<reference evidence="10 11" key="1">
    <citation type="journal article" date="2020" name="Int. J. Syst. Evol. Microbiol.">
        <title>Description of Erysipelothrix piscisicarius sp. nov., an emergent fish pathogen, and assessment of virulence using a tiger barb (Puntigrus tetrazona) infection model.</title>
        <authorList>
            <person name="Pomaranski E.K."/>
            <person name="Griffin M.J."/>
            <person name="Camus A.C."/>
            <person name="Armwood A.R."/>
            <person name="Shelley J."/>
            <person name="Waldbieser G.C."/>
            <person name="LaFrentz B.R."/>
            <person name="Garcia J.C."/>
            <person name="Yanong R."/>
            <person name="Soto E."/>
        </authorList>
    </citation>
    <scope>NUCLEOTIDE SEQUENCE [LARGE SCALE GENOMIC DNA]</scope>
    <source>
        <strain evidence="10 11">15TAL0474</strain>
    </source>
</reference>
<dbReference type="AlphaFoldDB" id="A0A3S8RMS8"/>
<dbReference type="InterPro" id="IPR000515">
    <property type="entry name" value="MetI-like"/>
</dbReference>
<feature type="transmembrane region" description="Helical" evidence="8">
    <location>
        <begin position="257"/>
        <end position="278"/>
    </location>
</feature>
<dbReference type="CDD" id="cd06261">
    <property type="entry name" value="TM_PBP2"/>
    <property type="match status" value="1"/>
</dbReference>
<dbReference type="SUPFAM" id="SSF161098">
    <property type="entry name" value="MetI-like"/>
    <property type="match status" value="1"/>
</dbReference>
<evidence type="ECO:0000256" key="6">
    <source>
        <dbReference type="ARBA" id="ARBA00022989"/>
    </source>
</evidence>
<evidence type="ECO:0000256" key="7">
    <source>
        <dbReference type="ARBA" id="ARBA00023136"/>
    </source>
</evidence>
<dbReference type="RefSeq" id="WP_125164414.1">
    <property type="nucleotide sequence ID" value="NZ_CP034234.1"/>
</dbReference>
<comment type="similarity">
    <text evidence="2 8">Belongs to the binding-protein-dependent transport system permease family. CysTW subfamily.</text>
</comment>
<evidence type="ECO:0000256" key="8">
    <source>
        <dbReference type="RuleBase" id="RU363043"/>
    </source>
</evidence>
<evidence type="ECO:0000256" key="4">
    <source>
        <dbReference type="ARBA" id="ARBA00022475"/>
    </source>
</evidence>
<gene>
    <name evidence="10" type="primary">pstA</name>
    <name evidence="10" type="ORF">EEI45_05280</name>
</gene>
<dbReference type="Proteomes" id="UP000278804">
    <property type="component" value="Chromosome"/>
</dbReference>
<feature type="transmembrane region" description="Helical" evidence="8">
    <location>
        <begin position="12"/>
        <end position="36"/>
    </location>
</feature>
<evidence type="ECO:0000313" key="10">
    <source>
        <dbReference type="EMBL" id="AZK44238.1"/>
    </source>
</evidence>
<evidence type="ECO:0000256" key="1">
    <source>
        <dbReference type="ARBA" id="ARBA00004651"/>
    </source>
</evidence>
<feature type="transmembrane region" description="Helical" evidence="8">
    <location>
        <begin position="310"/>
        <end position="331"/>
    </location>
</feature>
<dbReference type="InterPro" id="IPR035906">
    <property type="entry name" value="MetI-like_sf"/>
</dbReference>
<dbReference type="Pfam" id="PF00528">
    <property type="entry name" value="BPD_transp_1"/>
    <property type="match status" value="1"/>
</dbReference>
<dbReference type="PANTHER" id="PTHR43470">
    <property type="entry name" value="PHOSPHATE TRANSPORT SYSTEM PERMEASE PROTEIN PSTA-RELATED"/>
    <property type="match status" value="1"/>
</dbReference>
<dbReference type="KEGG" id="eri:EEI45_05280"/>
<dbReference type="Gene3D" id="1.10.3720.10">
    <property type="entry name" value="MetI-like"/>
    <property type="match status" value="1"/>
</dbReference>
<feature type="domain" description="ABC transmembrane type-1" evidence="9">
    <location>
        <begin position="187"/>
        <end position="394"/>
    </location>
</feature>
<proteinExistence type="inferred from homology"/>
<evidence type="ECO:0000256" key="2">
    <source>
        <dbReference type="ARBA" id="ARBA00007069"/>
    </source>
</evidence>
<dbReference type="GO" id="GO:0005886">
    <property type="term" value="C:plasma membrane"/>
    <property type="evidence" value="ECO:0007669"/>
    <property type="project" value="UniProtKB-SubCell"/>
</dbReference>
<dbReference type="PANTHER" id="PTHR43470:SF3">
    <property type="entry name" value="PHOSPHATE TRANSPORT SYSTEM PERMEASE PROTEIN PSTA-RELATED"/>
    <property type="match status" value="1"/>
</dbReference>
<evidence type="ECO:0000256" key="3">
    <source>
        <dbReference type="ARBA" id="ARBA00022448"/>
    </source>
</evidence>
<dbReference type="EMBL" id="CP034234">
    <property type="protein sequence ID" value="AZK44238.1"/>
    <property type="molecule type" value="Genomic_DNA"/>
</dbReference>
<name>A0A3S8RMS8_9FIRM</name>
<feature type="transmembrane region" description="Helical" evidence="8">
    <location>
        <begin position="183"/>
        <end position="212"/>
    </location>
</feature>
<evidence type="ECO:0000256" key="5">
    <source>
        <dbReference type="ARBA" id="ARBA00022692"/>
    </source>
</evidence>
<dbReference type="GO" id="GO:0005315">
    <property type="term" value="F:phosphate transmembrane transporter activity"/>
    <property type="evidence" value="ECO:0007669"/>
    <property type="project" value="InterPro"/>
</dbReference>
<keyword evidence="7 8" id="KW-0472">Membrane</keyword>
<dbReference type="PROSITE" id="PS50928">
    <property type="entry name" value="ABC_TM1"/>
    <property type="match status" value="1"/>
</dbReference>
<keyword evidence="4 8" id="KW-1003">Cell membrane</keyword>
<evidence type="ECO:0000313" key="11">
    <source>
        <dbReference type="Proteomes" id="UP000278804"/>
    </source>
</evidence>
<feature type="transmembrane region" description="Helical" evidence="8">
    <location>
        <begin position="232"/>
        <end position="251"/>
    </location>
</feature>
<comment type="subcellular location">
    <subcellularLocation>
        <location evidence="1 8">Cell membrane</location>
        <topology evidence="1 8">Multi-pass membrane protein</topology>
    </subcellularLocation>
</comment>
<protein>
    <recommendedName>
        <fullName evidence="8">Phosphate transport system permease protein PstA</fullName>
    </recommendedName>
</protein>
<evidence type="ECO:0000259" key="9">
    <source>
        <dbReference type="PROSITE" id="PS50928"/>
    </source>
</evidence>
<dbReference type="GO" id="GO:0035435">
    <property type="term" value="P:phosphate ion transmembrane transport"/>
    <property type="evidence" value="ECO:0007669"/>
    <property type="project" value="InterPro"/>
</dbReference>